<dbReference type="SUPFAM" id="SSF53067">
    <property type="entry name" value="Actin-like ATPase domain"/>
    <property type="match status" value="2"/>
</dbReference>
<dbReference type="InterPro" id="IPR043129">
    <property type="entry name" value="ATPase_NBD"/>
</dbReference>
<reference evidence="1" key="2">
    <citation type="submission" date="2020-11" db="EMBL/GenBank/DDBJ databases">
        <authorList>
            <person name="McCartney M.A."/>
            <person name="Auch B."/>
            <person name="Kono T."/>
            <person name="Mallez S."/>
            <person name="Becker A."/>
            <person name="Gohl D.M."/>
            <person name="Silverstein K.A.T."/>
            <person name="Koren S."/>
            <person name="Bechman K.B."/>
            <person name="Herman A."/>
            <person name="Abrahante J.E."/>
            <person name="Garbe J."/>
        </authorList>
    </citation>
    <scope>NUCLEOTIDE SEQUENCE</scope>
    <source>
        <strain evidence="1">Duluth1</strain>
        <tissue evidence="1">Whole animal</tissue>
    </source>
</reference>
<organism evidence="1 2">
    <name type="scientific">Dreissena polymorpha</name>
    <name type="common">Zebra mussel</name>
    <name type="synonym">Mytilus polymorpha</name>
    <dbReference type="NCBI Taxonomy" id="45954"/>
    <lineage>
        <taxon>Eukaryota</taxon>
        <taxon>Metazoa</taxon>
        <taxon>Spiralia</taxon>
        <taxon>Lophotrochozoa</taxon>
        <taxon>Mollusca</taxon>
        <taxon>Bivalvia</taxon>
        <taxon>Autobranchia</taxon>
        <taxon>Heteroconchia</taxon>
        <taxon>Euheterodonta</taxon>
        <taxon>Imparidentia</taxon>
        <taxon>Neoheterodontei</taxon>
        <taxon>Myida</taxon>
        <taxon>Dreissenoidea</taxon>
        <taxon>Dreissenidae</taxon>
        <taxon>Dreissena</taxon>
    </lineage>
</organism>
<dbReference type="AlphaFoldDB" id="A0A9D4K3N1"/>
<dbReference type="PANTHER" id="PTHR14187:SF5">
    <property type="entry name" value="HEAT SHOCK 70 KDA PROTEIN 12A"/>
    <property type="match status" value="1"/>
</dbReference>
<sequence length="558" mass="61446">MSSSSIKLTIALDIGARHSGYAYSLTDDPGNVVCSSFGDVTRTASSILLNKDGQFLSFGHDAEAQFQTTNLAGSQIGLLYRNFKRALYINGLNKRTDIDDVSGKASRKVYDLFVMAIRYLKNHAIRALNRHVATYSENEARYVIVVPAFATDRAKWFVRQAMMQAGIEANRIALAYEGEMASLWAQRMIGSVSKKGTKYMVVNIGGDVVDIVAHQSVDNGHVESLGAPSGGLWGGENAVTCFQSFFSLLFGLSVVETYASTHLANWLSFVHKAMTDIENMEAGDSTRTFTIPKKIVDMACKSKGISDSSELEKEISTPNCGGHFELHGNSLKVMVAAIAGMYQFTVIHVKNAVDTLLTHVGAFDHVIVVGGMSKCPIFRKQLQDRLAKVSFPEDGDVFTVQGAVLFGNDESLVRSRYVSVTYGLHMTVPYDESKHKEGNTVDINGIKMCTDSFHPIIRAGSKLKYNESIHENDIPLSADDKVQEVRIVSCGLVPNLPTLATHFSVNREAVIKFPLPFGCQVENKAFERIAQVGGTELSFKFTFKKGAREIFVRYLEYE</sequence>
<accession>A0A9D4K3N1</accession>
<dbReference type="EMBL" id="JAIWYP010000004">
    <property type="protein sequence ID" value="KAH3832400.1"/>
    <property type="molecule type" value="Genomic_DNA"/>
</dbReference>
<reference evidence="1" key="1">
    <citation type="journal article" date="2019" name="bioRxiv">
        <title>The Genome of the Zebra Mussel, Dreissena polymorpha: A Resource for Invasive Species Research.</title>
        <authorList>
            <person name="McCartney M.A."/>
            <person name="Auch B."/>
            <person name="Kono T."/>
            <person name="Mallez S."/>
            <person name="Zhang Y."/>
            <person name="Obille A."/>
            <person name="Becker A."/>
            <person name="Abrahante J.E."/>
            <person name="Garbe J."/>
            <person name="Badalamenti J.P."/>
            <person name="Herman A."/>
            <person name="Mangelson H."/>
            <person name="Liachko I."/>
            <person name="Sullivan S."/>
            <person name="Sone E.D."/>
            <person name="Koren S."/>
            <person name="Silverstein K.A.T."/>
            <person name="Beckman K.B."/>
            <person name="Gohl D.M."/>
        </authorList>
    </citation>
    <scope>NUCLEOTIDE SEQUENCE</scope>
    <source>
        <strain evidence="1">Duluth1</strain>
        <tissue evidence="1">Whole animal</tissue>
    </source>
</reference>
<evidence type="ECO:0000313" key="1">
    <source>
        <dbReference type="EMBL" id="KAH3832400.1"/>
    </source>
</evidence>
<dbReference type="Proteomes" id="UP000828390">
    <property type="component" value="Unassembled WGS sequence"/>
</dbReference>
<keyword evidence="2" id="KW-1185">Reference proteome</keyword>
<protein>
    <submittedName>
        <fullName evidence="1">Uncharacterized protein</fullName>
    </submittedName>
</protein>
<gene>
    <name evidence="1" type="ORF">DPMN_105686</name>
</gene>
<dbReference type="Gene3D" id="3.30.420.40">
    <property type="match status" value="1"/>
</dbReference>
<proteinExistence type="predicted"/>
<dbReference type="PANTHER" id="PTHR14187">
    <property type="entry name" value="ALPHA KINASE/ELONGATION FACTOR 2 KINASE"/>
    <property type="match status" value="1"/>
</dbReference>
<dbReference type="OrthoDB" id="2963168at2759"/>
<comment type="caution">
    <text evidence="1">The sequence shown here is derived from an EMBL/GenBank/DDBJ whole genome shotgun (WGS) entry which is preliminary data.</text>
</comment>
<evidence type="ECO:0000313" key="2">
    <source>
        <dbReference type="Proteomes" id="UP000828390"/>
    </source>
</evidence>
<name>A0A9D4K3N1_DREPO</name>